<reference evidence="1" key="2">
    <citation type="journal article" date="2015" name="Fish Shellfish Immunol.">
        <title>Early steps in the European eel (Anguilla anguilla)-Vibrio vulnificus interaction in the gills: Role of the RtxA13 toxin.</title>
        <authorList>
            <person name="Callol A."/>
            <person name="Pajuelo D."/>
            <person name="Ebbesson L."/>
            <person name="Teles M."/>
            <person name="MacKenzie S."/>
            <person name="Amaro C."/>
        </authorList>
    </citation>
    <scope>NUCLEOTIDE SEQUENCE</scope>
</reference>
<proteinExistence type="predicted"/>
<evidence type="ECO:0000313" key="1">
    <source>
        <dbReference type="EMBL" id="JAH75536.1"/>
    </source>
</evidence>
<protein>
    <submittedName>
        <fullName evidence="1">Uncharacterized protein</fullName>
    </submittedName>
</protein>
<reference evidence="1" key="1">
    <citation type="submission" date="2014-11" db="EMBL/GenBank/DDBJ databases">
        <authorList>
            <person name="Amaro Gonzalez C."/>
        </authorList>
    </citation>
    <scope>NUCLEOTIDE SEQUENCE</scope>
</reference>
<dbReference type="AlphaFoldDB" id="A0A0E9VBZ3"/>
<organism evidence="1">
    <name type="scientific">Anguilla anguilla</name>
    <name type="common">European freshwater eel</name>
    <name type="synonym">Muraena anguilla</name>
    <dbReference type="NCBI Taxonomy" id="7936"/>
    <lineage>
        <taxon>Eukaryota</taxon>
        <taxon>Metazoa</taxon>
        <taxon>Chordata</taxon>
        <taxon>Craniata</taxon>
        <taxon>Vertebrata</taxon>
        <taxon>Euteleostomi</taxon>
        <taxon>Actinopterygii</taxon>
        <taxon>Neopterygii</taxon>
        <taxon>Teleostei</taxon>
        <taxon>Anguilliformes</taxon>
        <taxon>Anguillidae</taxon>
        <taxon>Anguilla</taxon>
    </lineage>
</organism>
<dbReference type="EMBL" id="GBXM01033041">
    <property type="protein sequence ID" value="JAH75536.1"/>
    <property type="molecule type" value="Transcribed_RNA"/>
</dbReference>
<sequence length="18" mass="1925">MLVGNNCFSVSTLNIGKQ</sequence>
<name>A0A0E9VBZ3_ANGAN</name>
<accession>A0A0E9VBZ3</accession>